<name>A0ABR3Q311_9TREE</name>
<proteinExistence type="predicted"/>
<dbReference type="EMBL" id="JBBXJM010000004">
    <property type="protein sequence ID" value="KAL1408753.1"/>
    <property type="molecule type" value="Genomic_DNA"/>
</dbReference>
<dbReference type="Gene3D" id="3.30.9.10">
    <property type="entry name" value="D-Amino Acid Oxidase, subunit A, domain 2"/>
    <property type="match status" value="1"/>
</dbReference>
<reference evidence="2 3" key="1">
    <citation type="submission" date="2023-08" db="EMBL/GenBank/DDBJ databases">
        <title>Annotated Genome Sequence of Vanrija albida AlHP1.</title>
        <authorList>
            <person name="Herzog R."/>
        </authorList>
    </citation>
    <scope>NUCLEOTIDE SEQUENCE [LARGE SCALE GENOMIC DNA]</scope>
    <source>
        <strain evidence="2 3">AlHP1</strain>
    </source>
</reference>
<sequence>MSEYDIVIVGAGIVGSLLAARLAPHARLLLLDRDVSGLPGSTGHAPGFVGQVNAIPALSEVAQRSVRLYNSIPGGFATAGGMEVALGVHDEPDLDADIAAVDALKARAALAAAAGLPHRLLSGAEARALAPTFVDQRALAAVHFPSDGLANAKAIARHGQEAARAAGATLLDADVSAVVKTASGFRVDSSQGAFAAAHVVVATGVWGGQLLPSLKATAVSVAHPYGYAGKRAARPTLQPFVRFPAQHAYARDHGTRDGIGSYDHESVHYALGRVGALDNAYGDWESRIAPALNRAITLLPPKTAESFRNYRTPQRDGVHEVSAGSVPYAFNGLFTVTPDALPLVGALDVGDGAGLWCAVGVWVTSAGGVVGVLADQILEALGKKEADGVDADLRRAFDPRRFDGRDEGELETAALGKYNDIYNKAEQEAKPGHKRQKSNL</sequence>
<dbReference type="InterPro" id="IPR036188">
    <property type="entry name" value="FAD/NAD-bd_sf"/>
</dbReference>
<dbReference type="GeneID" id="95986609"/>
<accession>A0ABR3Q311</accession>
<dbReference type="Proteomes" id="UP001565368">
    <property type="component" value="Unassembled WGS sequence"/>
</dbReference>
<dbReference type="InterPro" id="IPR006076">
    <property type="entry name" value="FAD-dep_OxRdtase"/>
</dbReference>
<evidence type="ECO:0000313" key="3">
    <source>
        <dbReference type="Proteomes" id="UP001565368"/>
    </source>
</evidence>
<dbReference type="Gene3D" id="3.50.50.60">
    <property type="entry name" value="FAD/NAD(P)-binding domain"/>
    <property type="match status" value="1"/>
</dbReference>
<protein>
    <recommendedName>
        <fullName evidence="1">FAD dependent oxidoreductase domain-containing protein</fullName>
    </recommendedName>
</protein>
<keyword evidence="3" id="KW-1185">Reference proteome</keyword>
<organism evidence="2 3">
    <name type="scientific">Vanrija albida</name>
    <dbReference type="NCBI Taxonomy" id="181172"/>
    <lineage>
        <taxon>Eukaryota</taxon>
        <taxon>Fungi</taxon>
        <taxon>Dikarya</taxon>
        <taxon>Basidiomycota</taxon>
        <taxon>Agaricomycotina</taxon>
        <taxon>Tremellomycetes</taxon>
        <taxon>Trichosporonales</taxon>
        <taxon>Trichosporonaceae</taxon>
        <taxon>Vanrija</taxon>
    </lineage>
</organism>
<comment type="caution">
    <text evidence="2">The sequence shown here is derived from an EMBL/GenBank/DDBJ whole genome shotgun (WGS) entry which is preliminary data.</text>
</comment>
<evidence type="ECO:0000259" key="1">
    <source>
        <dbReference type="Pfam" id="PF01266"/>
    </source>
</evidence>
<dbReference type="SUPFAM" id="SSF51905">
    <property type="entry name" value="FAD/NAD(P)-binding domain"/>
    <property type="match status" value="1"/>
</dbReference>
<gene>
    <name evidence="2" type="ORF">Q8F55_005566</name>
</gene>
<dbReference type="Pfam" id="PF01266">
    <property type="entry name" value="DAO"/>
    <property type="match status" value="1"/>
</dbReference>
<feature type="domain" description="FAD dependent oxidoreductase" evidence="1">
    <location>
        <begin position="5"/>
        <end position="370"/>
    </location>
</feature>
<dbReference type="PANTHER" id="PTHR13847">
    <property type="entry name" value="SARCOSINE DEHYDROGENASE-RELATED"/>
    <property type="match status" value="1"/>
</dbReference>
<evidence type="ECO:0000313" key="2">
    <source>
        <dbReference type="EMBL" id="KAL1408753.1"/>
    </source>
</evidence>
<dbReference type="SUPFAM" id="SSF54373">
    <property type="entry name" value="FAD-linked reductases, C-terminal domain"/>
    <property type="match status" value="1"/>
</dbReference>
<dbReference type="RefSeq" id="XP_069208697.1">
    <property type="nucleotide sequence ID" value="XM_069354055.1"/>
</dbReference>
<dbReference type="PANTHER" id="PTHR13847:SF193">
    <property type="entry name" value="PYRUVATE DEHYDROGENASE PHOSPHATASE REGULATORY SUBUNIT, MITOCHONDRIAL"/>
    <property type="match status" value="1"/>
</dbReference>